<accession>A0A9P8AD72</accession>
<dbReference type="GeneID" id="66073730"/>
<keyword evidence="3" id="KW-1185">Reference proteome</keyword>
<sequence length="569" mass="64912">MLLAQRVDLTFSSFETKSIALSHPILDAPLAPWSSSRLSSWETTQLASVVGPTSPLILDEEFVKDKVGAESPSTSPSCYSDFEVHEGFSTPYIPRDLRQLCEGEESDAEDDEHSKLDVDCVISVVQLASTGQAVDSEDESMYDEWDSHDQDDIIPFLYGLKQSIFLESMYPKIAPHIVITLCEDTWDDHTIAWYTRVDIQSPNYLCVPPTDVSEFVLHPHHDFRIISDLPATLTPPLVFNHTKFQKLINRCSIERLIMFEVILVLRKHLCRTVVRVRTSPIYVPCSLFRWQAFEASKLALALRQRYDGHLPFEKIESSFHWTDPAESLISCYRRYHGTTFIESSSPFRVPHIVISAPPPENPWFKWLNQVNDPQDSGFGRYLVVPARGVGFINELEDPFHDYYAESEVYGYDECSETSFNSTIESYRFFIADDLEEDNVSFSPETPTDRDELQDFKTGFERALGFKFGKSPLEDQKETQDLSDDDLSLTRCGISVLMDRFNVMECEPGVEHPARPSCQPHVLPLTSENDWSSFDDNDGDNDAEDDLPPLDEWYQSVMRRADALQTVSVS</sequence>
<protein>
    <submittedName>
        <fullName evidence="2">Uncharacterized protein</fullName>
    </submittedName>
</protein>
<dbReference type="EMBL" id="CM032182">
    <property type="protein sequence ID" value="KAG7097289.1"/>
    <property type="molecule type" value="Genomic_DNA"/>
</dbReference>
<gene>
    <name evidence="2" type="ORF">E1B28_004654</name>
</gene>
<comment type="caution">
    <text evidence="2">The sequence shown here is derived from an EMBL/GenBank/DDBJ whole genome shotgun (WGS) entry which is preliminary data.</text>
</comment>
<dbReference type="AlphaFoldDB" id="A0A9P8AD72"/>
<dbReference type="OrthoDB" id="2649950at2759"/>
<organism evidence="2 3">
    <name type="scientific">Marasmius oreades</name>
    <name type="common">fairy-ring Marasmius</name>
    <dbReference type="NCBI Taxonomy" id="181124"/>
    <lineage>
        <taxon>Eukaryota</taxon>
        <taxon>Fungi</taxon>
        <taxon>Dikarya</taxon>
        <taxon>Basidiomycota</taxon>
        <taxon>Agaricomycotina</taxon>
        <taxon>Agaricomycetes</taxon>
        <taxon>Agaricomycetidae</taxon>
        <taxon>Agaricales</taxon>
        <taxon>Marasmiineae</taxon>
        <taxon>Marasmiaceae</taxon>
        <taxon>Marasmius</taxon>
    </lineage>
</organism>
<dbReference type="KEGG" id="more:E1B28_004654"/>
<feature type="compositionally biased region" description="Acidic residues" evidence="1">
    <location>
        <begin position="532"/>
        <end position="547"/>
    </location>
</feature>
<feature type="region of interest" description="Disordered" evidence="1">
    <location>
        <begin position="509"/>
        <end position="547"/>
    </location>
</feature>
<evidence type="ECO:0000313" key="3">
    <source>
        <dbReference type="Proteomes" id="UP001049176"/>
    </source>
</evidence>
<dbReference type="Proteomes" id="UP001049176">
    <property type="component" value="Chromosome 2"/>
</dbReference>
<name>A0A9P8AD72_9AGAR</name>
<reference evidence="2" key="1">
    <citation type="journal article" date="2021" name="Genome Biol. Evol.">
        <title>The assembled and annotated genome of the fairy-ring fungus Marasmius oreades.</title>
        <authorList>
            <person name="Hiltunen M."/>
            <person name="Ament-Velasquez S.L."/>
            <person name="Johannesson H."/>
        </authorList>
    </citation>
    <scope>NUCLEOTIDE SEQUENCE</scope>
    <source>
        <strain evidence="2">03SP1</strain>
    </source>
</reference>
<proteinExistence type="predicted"/>
<evidence type="ECO:0000256" key="1">
    <source>
        <dbReference type="SAM" id="MobiDB-lite"/>
    </source>
</evidence>
<dbReference type="RefSeq" id="XP_043013759.1">
    <property type="nucleotide sequence ID" value="XM_043149155.1"/>
</dbReference>
<evidence type="ECO:0000313" key="2">
    <source>
        <dbReference type="EMBL" id="KAG7097289.1"/>
    </source>
</evidence>